<evidence type="ECO:0000313" key="2">
    <source>
        <dbReference type="EMBL" id="CAA9581706.1"/>
    </source>
</evidence>
<reference evidence="2" key="1">
    <citation type="submission" date="2020-02" db="EMBL/GenBank/DDBJ databases">
        <authorList>
            <person name="Meier V. D."/>
        </authorList>
    </citation>
    <scope>NUCLEOTIDE SEQUENCE</scope>
    <source>
        <strain evidence="2">AVDCRST_MAG59</strain>
    </source>
</reference>
<name>A0A6J4VLB6_9BACT</name>
<evidence type="ECO:0000256" key="1">
    <source>
        <dbReference type="SAM" id="MobiDB-lite"/>
    </source>
</evidence>
<gene>
    <name evidence="2" type="ORF">AVDCRST_MAG59-4854</name>
</gene>
<feature type="region of interest" description="Disordered" evidence="1">
    <location>
        <begin position="20"/>
        <end position="43"/>
    </location>
</feature>
<proteinExistence type="predicted"/>
<dbReference type="EMBL" id="CADCWF010000349">
    <property type="protein sequence ID" value="CAA9581706.1"/>
    <property type="molecule type" value="Genomic_DNA"/>
</dbReference>
<accession>A0A6J4VLB6</accession>
<protein>
    <submittedName>
        <fullName evidence="2">Uncharacterized protein</fullName>
    </submittedName>
</protein>
<organism evidence="2">
    <name type="scientific">uncultured Thermomicrobiales bacterium</name>
    <dbReference type="NCBI Taxonomy" id="1645740"/>
    <lineage>
        <taxon>Bacteria</taxon>
        <taxon>Pseudomonadati</taxon>
        <taxon>Thermomicrobiota</taxon>
        <taxon>Thermomicrobia</taxon>
        <taxon>Thermomicrobiales</taxon>
        <taxon>environmental samples</taxon>
    </lineage>
</organism>
<sequence length="43" mass="4547">MRRPVACNRLHEVSSLGVGRRPCQVTDPVPAGALPPGVRWGGP</sequence>
<dbReference type="AlphaFoldDB" id="A0A6J4VLB6"/>